<dbReference type="Pfam" id="PF21686">
    <property type="entry name" value="LigD_Prim-Pol"/>
    <property type="match status" value="1"/>
</dbReference>
<dbReference type="InterPro" id="IPR014144">
    <property type="entry name" value="LigD_PE_domain"/>
</dbReference>
<dbReference type="InterPro" id="IPR014145">
    <property type="entry name" value="LigD_pol_dom"/>
</dbReference>
<evidence type="ECO:0000313" key="5">
    <source>
        <dbReference type="Proteomes" id="UP001236014"/>
    </source>
</evidence>
<dbReference type="RefSeq" id="WP_285970043.1">
    <property type="nucleotide sequence ID" value="NZ_CP127294.1"/>
</dbReference>
<evidence type="ECO:0000313" key="4">
    <source>
        <dbReference type="EMBL" id="WIX79354.1"/>
    </source>
</evidence>
<dbReference type="EC" id="6.5.1.1" evidence="4"/>
<dbReference type="Proteomes" id="UP001236014">
    <property type="component" value="Chromosome"/>
</dbReference>
<feature type="domain" description="DNA ligase D 3'-phosphoesterase" evidence="2">
    <location>
        <begin position="39"/>
        <end position="145"/>
    </location>
</feature>
<dbReference type="InterPro" id="IPR052171">
    <property type="entry name" value="NHEJ_LigD"/>
</dbReference>
<accession>A0A9Y2IH48</accession>
<evidence type="ECO:0000259" key="3">
    <source>
        <dbReference type="Pfam" id="PF21686"/>
    </source>
</evidence>
<dbReference type="PANTHER" id="PTHR42705">
    <property type="entry name" value="BIFUNCTIONAL NON-HOMOLOGOUS END JOINING PROTEIN LIGD"/>
    <property type="match status" value="1"/>
</dbReference>
<keyword evidence="5" id="KW-1185">Reference proteome</keyword>
<protein>
    <submittedName>
        <fullName evidence="4">Non-homologous end-joining DNA ligase</fullName>
        <ecNumber evidence="4">6.5.1.1</ecNumber>
    </submittedName>
</protein>
<organism evidence="4 5">
    <name type="scientific">Amycolatopsis carbonis</name>
    <dbReference type="NCBI Taxonomy" id="715471"/>
    <lineage>
        <taxon>Bacteria</taxon>
        <taxon>Bacillati</taxon>
        <taxon>Actinomycetota</taxon>
        <taxon>Actinomycetes</taxon>
        <taxon>Pseudonocardiales</taxon>
        <taxon>Pseudonocardiaceae</taxon>
        <taxon>Amycolatopsis</taxon>
    </lineage>
</organism>
<name>A0A9Y2IH48_9PSEU</name>
<dbReference type="NCBIfam" id="TIGR02778">
    <property type="entry name" value="ligD_pol"/>
    <property type="match status" value="1"/>
</dbReference>
<dbReference type="KEGG" id="acab:QRX50_00605"/>
<dbReference type="Pfam" id="PF13298">
    <property type="entry name" value="LigD_N"/>
    <property type="match status" value="1"/>
</dbReference>
<dbReference type="Gene3D" id="3.90.920.10">
    <property type="entry name" value="DNA primase, PRIM domain"/>
    <property type="match status" value="1"/>
</dbReference>
<dbReference type="GO" id="GO:0003910">
    <property type="term" value="F:DNA ligase (ATP) activity"/>
    <property type="evidence" value="ECO:0007669"/>
    <property type="project" value="UniProtKB-EC"/>
</dbReference>
<dbReference type="CDD" id="cd04865">
    <property type="entry name" value="LigD_Pol_like_2"/>
    <property type="match status" value="1"/>
</dbReference>
<proteinExistence type="predicted"/>
<evidence type="ECO:0000256" key="1">
    <source>
        <dbReference type="SAM" id="MobiDB-lite"/>
    </source>
</evidence>
<reference evidence="4 5" key="1">
    <citation type="submission" date="2023-06" db="EMBL/GenBank/DDBJ databases">
        <authorList>
            <person name="Oyuntsetseg B."/>
            <person name="Kim S.B."/>
        </authorList>
    </citation>
    <scope>NUCLEOTIDE SEQUENCE [LARGE SCALE GENOMIC DNA]</scope>
    <source>
        <strain evidence="4 5">2-15</strain>
    </source>
</reference>
<keyword evidence="4" id="KW-0436">Ligase</keyword>
<dbReference type="PANTHER" id="PTHR42705:SF2">
    <property type="entry name" value="BIFUNCTIONAL NON-HOMOLOGOUS END JOINING PROTEIN LIGD"/>
    <property type="match status" value="1"/>
</dbReference>
<dbReference type="EMBL" id="CP127294">
    <property type="protein sequence ID" value="WIX79354.1"/>
    <property type="molecule type" value="Genomic_DNA"/>
</dbReference>
<gene>
    <name evidence="4" type="primary">ligD</name>
    <name evidence="4" type="ORF">QRX50_00605</name>
</gene>
<sequence>MDSAAERLKKYREMRDFQRTAEPAGGDAATTPGNRFVVQRHRARRRHYDLRLELGGVLISWAVPKGPTLDPKVRRMAVHVEDHPLEYADFEGVIPHGEYGGGDVIVWDRGTWEAVDTDDPEQALADGNLHFDLFGEKLLGRFVLIHPSRDGDGKQWLLLHKQDDHASAGWDAEDHPKSVKSGLTNDEIKAAPPALWRGDLPAAEAEVRLTPEFTPASPAELKALDELDARGSWAVAGQKLALTNLDKVLVPGRDGEDPITKRDLIRYYTRIGPTMLPYLANRALNTHRFPGGIEKPGFWHKEVPDHAPKWLHRWHYEEADPDDVQQYLVPEGVADLAWLANFGALELHAWTSRIEDVAHPTWTLFDIDPGPETSFDDVLALARLHRTALEHLGLVGLPKVTGQRGIQIWVPVEPRYTYAETRKWAETVSKTIGRTLPDLVSWAWHKDRRGGKARLDYTQNVLNKTLVAPYSVRPRPGAPVSVPLQWDELDDPELTPDHWTIRTVLERVESIGDPFATLLGVEQQLPKL</sequence>
<dbReference type="AlphaFoldDB" id="A0A9Y2IH48"/>
<feature type="region of interest" description="Disordered" evidence="1">
    <location>
        <begin position="12"/>
        <end position="31"/>
    </location>
</feature>
<evidence type="ECO:0000259" key="2">
    <source>
        <dbReference type="Pfam" id="PF13298"/>
    </source>
</evidence>
<dbReference type="NCBIfam" id="TIGR02777">
    <property type="entry name" value="LigD_PE_dom"/>
    <property type="match status" value="1"/>
</dbReference>
<feature type="domain" description="DNA ligase D polymerase" evidence="3">
    <location>
        <begin position="260"/>
        <end position="515"/>
    </location>
</feature>